<keyword evidence="1" id="KW-1133">Transmembrane helix</keyword>
<dbReference type="EMBL" id="HG996471">
    <property type="protein sequence ID" value="CAG1847506.1"/>
    <property type="molecule type" value="Genomic_DNA"/>
</dbReference>
<protein>
    <submittedName>
        <fullName evidence="2">(wild Malaysian banana) hypothetical protein</fullName>
    </submittedName>
</protein>
<dbReference type="Proteomes" id="UP000012960">
    <property type="component" value="Unplaced"/>
</dbReference>
<name>A0A804JKU6_MUSAM</name>
<keyword evidence="1" id="KW-0472">Membrane</keyword>
<dbReference type="InParanoid" id="A0A804JKU6"/>
<accession>A0A804JKU6</accession>
<evidence type="ECO:0000313" key="2">
    <source>
        <dbReference type="EMBL" id="CAG1847506.1"/>
    </source>
</evidence>
<dbReference type="Gramene" id="Ma06_t26820.1">
    <property type="protein sequence ID" value="Ma06_p26820.1"/>
    <property type="gene ID" value="Ma06_g26820"/>
</dbReference>
<reference evidence="3" key="2">
    <citation type="submission" date="2021-05" db="UniProtKB">
        <authorList>
            <consortium name="EnsemblPlants"/>
        </authorList>
    </citation>
    <scope>IDENTIFICATION</scope>
    <source>
        <strain evidence="3">subsp. malaccensis</strain>
    </source>
</reference>
<evidence type="ECO:0000313" key="3">
    <source>
        <dbReference type="EnsemblPlants" id="Ma06_p26820.1"/>
    </source>
</evidence>
<dbReference type="AlphaFoldDB" id="A0A804JKU6"/>
<evidence type="ECO:0000313" key="4">
    <source>
        <dbReference type="Proteomes" id="UP000012960"/>
    </source>
</evidence>
<keyword evidence="4" id="KW-1185">Reference proteome</keyword>
<evidence type="ECO:0000256" key="1">
    <source>
        <dbReference type="SAM" id="Phobius"/>
    </source>
</evidence>
<proteinExistence type="predicted"/>
<keyword evidence="1" id="KW-0812">Transmembrane</keyword>
<organism evidence="3 4">
    <name type="scientific">Musa acuminata subsp. malaccensis</name>
    <name type="common">Wild banana</name>
    <name type="synonym">Musa malaccensis</name>
    <dbReference type="NCBI Taxonomy" id="214687"/>
    <lineage>
        <taxon>Eukaryota</taxon>
        <taxon>Viridiplantae</taxon>
        <taxon>Streptophyta</taxon>
        <taxon>Embryophyta</taxon>
        <taxon>Tracheophyta</taxon>
        <taxon>Spermatophyta</taxon>
        <taxon>Magnoliopsida</taxon>
        <taxon>Liliopsida</taxon>
        <taxon>Zingiberales</taxon>
        <taxon>Musaceae</taxon>
        <taxon>Musa</taxon>
    </lineage>
</organism>
<gene>
    <name evidence="2" type="ORF">GSMUA_173010.1</name>
</gene>
<reference evidence="2" key="1">
    <citation type="submission" date="2021-03" db="EMBL/GenBank/DDBJ databases">
        <authorList>
            <consortium name="Genoscope - CEA"/>
            <person name="William W."/>
        </authorList>
    </citation>
    <scope>NUCLEOTIDE SEQUENCE</scope>
    <source>
        <strain evidence="2">Doubled-haploid Pahang</strain>
    </source>
</reference>
<sequence>MSLSIFTLDQEHGQRDQKPLIRIKVILPIRQLELCIITYCFISIFYVTAEVSFLAIRHGVTAMWSVPCNCTEKNSNYNTQLWYNNVKRGLSCQERRDRLEHDNWCNIS</sequence>
<dbReference type="EnsemblPlants" id="Ma06_t26820.1">
    <property type="protein sequence ID" value="Ma06_p26820.1"/>
    <property type="gene ID" value="Ma06_g26820"/>
</dbReference>
<feature type="transmembrane region" description="Helical" evidence="1">
    <location>
        <begin position="36"/>
        <end position="56"/>
    </location>
</feature>